<protein>
    <submittedName>
        <fullName evidence="4">Fe-S cluster assembly protein SufD</fullName>
    </submittedName>
</protein>
<dbReference type="Pfam" id="PF01458">
    <property type="entry name" value="SUFBD_core"/>
    <property type="match status" value="1"/>
</dbReference>
<dbReference type="SUPFAM" id="SSF101960">
    <property type="entry name" value="Stabilizer of iron transporter SufD"/>
    <property type="match status" value="1"/>
</dbReference>
<dbReference type="InterPro" id="IPR037284">
    <property type="entry name" value="SUF_FeS_clus_asmbl_SufBD_sf"/>
</dbReference>
<dbReference type="InterPro" id="IPR045595">
    <property type="entry name" value="SufBD_N"/>
</dbReference>
<dbReference type="NCBIfam" id="TIGR01981">
    <property type="entry name" value="sufD"/>
    <property type="match status" value="1"/>
</dbReference>
<proteinExistence type="inferred from homology"/>
<dbReference type="EMBL" id="PUHY01000010">
    <property type="protein sequence ID" value="PQO34110.1"/>
    <property type="molecule type" value="Genomic_DNA"/>
</dbReference>
<dbReference type="PANTHER" id="PTHR43575">
    <property type="entry name" value="PROTEIN ABCI7, CHLOROPLASTIC"/>
    <property type="match status" value="1"/>
</dbReference>
<dbReference type="Pfam" id="PF19295">
    <property type="entry name" value="SufBD_N"/>
    <property type="match status" value="1"/>
</dbReference>
<evidence type="ECO:0000313" key="4">
    <source>
        <dbReference type="EMBL" id="PQO34110.1"/>
    </source>
</evidence>
<dbReference type="InterPro" id="IPR011542">
    <property type="entry name" value="SUF_FeS_clus_asmbl_SufD"/>
</dbReference>
<dbReference type="InterPro" id="IPR055346">
    <property type="entry name" value="Fe-S_cluster_assembly_SufBD"/>
</dbReference>
<comment type="similarity">
    <text evidence="1">Belongs to the iron-sulfur cluster assembly SufBD family.</text>
</comment>
<dbReference type="Proteomes" id="UP000238322">
    <property type="component" value="Unassembled WGS sequence"/>
</dbReference>
<gene>
    <name evidence="4" type="primary">sufD</name>
    <name evidence="4" type="ORF">C5Y83_11230</name>
</gene>
<reference evidence="4 5" key="1">
    <citation type="submission" date="2018-02" db="EMBL/GenBank/DDBJ databases">
        <title>Comparative genomes isolates from brazilian mangrove.</title>
        <authorList>
            <person name="Araujo J.E."/>
            <person name="Taketani R.G."/>
            <person name="Silva M.C.P."/>
            <person name="Loureco M.V."/>
            <person name="Andreote F.D."/>
        </authorList>
    </citation>
    <scope>NUCLEOTIDE SEQUENCE [LARGE SCALE GENOMIC DNA]</scope>
    <source>
        <strain evidence="4 5">Hex-1 MGV</strain>
    </source>
</reference>
<comment type="caution">
    <text evidence="4">The sequence shown here is derived from an EMBL/GenBank/DDBJ whole genome shotgun (WGS) entry which is preliminary data.</text>
</comment>
<dbReference type="OrthoDB" id="9803529at2"/>
<organism evidence="4 5">
    <name type="scientific">Blastopirellula marina</name>
    <dbReference type="NCBI Taxonomy" id="124"/>
    <lineage>
        <taxon>Bacteria</taxon>
        <taxon>Pseudomonadati</taxon>
        <taxon>Planctomycetota</taxon>
        <taxon>Planctomycetia</taxon>
        <taxon>Pirellulales</taxon>
        <taxon>Pirellulaceae</taxon>
        <taxon>Blastopirellula</taxon>
    </lineage>
</organism>
<evidence type="ECO:0000256" key="1">
    <source>
        <dbReference type="ARBA" id="ARBA00043967"/>
    </source>
</evidence>
<dbReference type="PANTHER" id="PTHR43575:SF1">
    <property type="entry name" value="PROTEIN ABCI7, CHLOROPLASTIC"/>
    <property type="match status" value="1"/>
</dbReference>
<feature type="domain" description="SUF system FeS cluster assembly SufBD core" evidence="2">
    <location>
        <begin position="184"/>
        <end position="412"/>
    </location>
</feature>
<evidence type="ECO:0000313" key="5">
    <source>
        <dbReference type="Proteomes" id="UP000238322"/>
    </source>
</evidence>
<dbReference type="GO" id="GO:0016226">
    <property type="term" value="P:iron-sulfur cluster assembly"/>
    <property type="evidence" value="ECO:0007669"/>
    <property type="project" value="InterPro"/>
</dbReference>
<dbReference type="RefSeq" id="WP_105329805.1">
    <property type="nucleotide sequence ID" value="NZ_PUHY01000010.1"/>
</dbReference>
<dbReference type="AlphaFoldDB" id="A0A2S8FQ04"/>
<feature type="domain" description="SUF system FeS cluster assembly SufBD N-terminal" evidence="3">
    <location>
        <begin position="99"/>
        <end position="177"/>
    </location>
</feature>
<sequence>MSVQAAPTVDQWNAEAFNSYVKQLGEPEWLVDLRQNAFEAFEEMGWPTRKEEEWMRTDIRGFNLKKFDPPKLDEVVDAASLPSGVLAEGVDIGGQVISLNGRTGRSTVSEELEAKGVIFGDFATVLAEHGDLVKKYLFQGEFDPNFDKFSALHAAFFSGGAFLYVPRNVVVEQPLHVLNLIGDNGVDLAHTLIVLEEGAQATVLTESASLDDDQPGFHCGAIEVVVGDRANLRFVNLQNWGHKVWHFGQQKGSVGRDGNLFWTLGALGSRLSKVNQHVALDGPGAHCEVNGVLFTEGKQHLSYHTQQYHRAPNCTSNFLYKAALQDHSRTVWRGMIKVAPGAQKTDGYQRIDNLLLTEHSRADSIPGLEIEADDVRCTHGATTGRVDEEQIFYAMARGFTRKEAMRMIVIGFFQQVFDRITLESVREALGHAIARRVREYE</sequence>
<name>A0A2S8FQ04_9BACT</name>
<dbReference type="InterPro" id="IPR000825">
    <property type="entry name" value="SUF_FeS_clus_asmbl_SufBD_core"/>
</dbReference>
<accession>A0A2S8FQ04</accession>
<evidence type="ECO:0000259" key="2">
    <source>
        <dbReference type="Pfam" id="PF01458"/>
    </source>
</evidence>
<evidence type="ECO:0000259" key="3">
    <source>
        <dbReference type="Pfam" id="PF19295"/>
    </source>
</evidence>